<evidence type="ECO:0000313" key="3">
    <source>
        <dbReference type="Proteomes" id="UP001529510"/>
    </source>
</evidence>
<feature type="region of interest" description="Disordered" evidence="1">
    <location>
        <begin position="1"/>
        <end position="43"/>
    </location>
</feature>
<proteinExistence type="predicted"/>
<accession>A0ABD0MZS3</accession>
<evidence type="ECO:0000313" key="2">
    <source>
        <dbReference type="EMBL" id="KAL0155020.1"/>
    </source>
</evidence>
<organism evidence="2 3">
    <name type="scientific">Cirrhinus mrigala</name>
    <name type="common">Mrigala</name>
    <dbReference type="NCBI Taxonomy" id="683832"/>
    <lineage>
        <taxon>Eukaryota</taxon>
        <taxon>Metazoa</taxon>
        <taxon>Chordata</taxon>
        <taxon>Craniata</taxon>
        <taxon>Vertebrata</taxon>
        <taxon>Euteleostomi</taxon>
        <taxon>Actinopterygii</taxon>
        <taxon>Neopterygii</taxon>
        <taxon>Teleostei</taxon>
        <taxon>Ostariophysi</taxon>
        <taxon>Cypriniformes</taxon>
        <taxon>Cyprinidae</taxon>
        <taxon>Labeoninae</taxon>
        <taxon>Labeonini</taxon>
        <taxon>Cirrhinus</taxon>
    </lineage>
</organism>
<protein>
    <submittedName>
        <fullName evidence="2">Uncharacterized protein</fullName>
    </submittedName>
</protein>
<reference evidence="2 3" key="1">
    <citation type="submission" date="2024-05" db="EMBL/GenBank/DDBJ databases">
        <title>Genome sequencing and assembly of Indian major carp, Cirrhinus mrigala (Hamilton, 1822).</title>
        <authorList>
            <person name="Mohindra V."/>
            <person name="Chowdhury L.M."/>
            <person name="Lal K."/>
            <person name="Jena J.K."/>
        </authorList>
    </citation>
    <scope>NUCLEOTIDE SEQUENCE [LARGE SCALE GENOMIC DNA]</scope>
    <source>
        <strain evidence="2">CM1030</strain>
        <tissue evidence="2">Blood</tissue>
    </source>
</reference>
<evidence type="ECO:0000256" key="1">
    <source>
        <dbReference type="SAM" id="MobiDB-lite"/>
    </source>
</evidence>
<keyword evidence="3" id="KW-1185">Reference proteome</keyword>
<name>A0ABD0MZS3_CIRMR</name>
<sequence length="128" mass="13873">DKSLPPKLEPSDSVPLLKNSDSPCEPPTLKPMEPSPEKCPKKVKFDGETFSTSLLNGLSSDVMPSENNVMVATSTLTEPANMVNRRTASAEALGTKTFLSVVIPRLETLLQRRKRTRSASGDSQGDED</sequence>
<dbReference type="AlphaFoldDB" id="A0ABD0MZS3"/>
<feature type="non-terminal residue" evidence="2">
    <location>
        <position position="128"/>
    </location>
</feature>
<comment type="caution">
    <text evidence="2">The sequence shown here is derived from an EMBL/GenBank/DDBJ whole genome shotgun (WGS) entry which is preliminary data.</text>
</comment>
<gene>
    <name evidence="2" type="ORF">M9458_049283</name>
</gene>
<feature type="non-terminal residue" evidence="2">
    <location>
        <position position="1"/>
    </location>
</feature>
<dbReference type="EMBL" id="JAMKFB020000025">
    <property type="protein sequence ID" value="KAL0155020.1"/>
    <property type="molecule type" value="Genomic_DNA"/>
</dbReference>
<dbReference type="Proteomes" id="UP001529510">
    <property type="component" value="Unassembled WGS sequence"/>
</dbReference>